<keyword evidence="2 3" id="KW-0697">Rotamase</keyword>
<feature type="domain" description="PPIase FKBP-type" evidence="5">
    <location>
        <begin position="89"/>
        <end position="176"/>
    </location>
</feature>
<name>A0A7H9AKV8_9FLAO</name>
<evidence type="ECO:0000256" key="2">
    <source>
        <dbReference type="ARBA" id="ARBA00023110"/>
    </source>
</evidence>
<dbReference type="InterPro" id="IPR001179">
    <property type="entry name" value="PPIase_FKBP_dom"/>
</dbReference>
<gene>
    <name evidence="6" type="primary">gldI</name>
    <name evidence="6" type="ORF">HYG79_01620</name>
</gene>
<evidence type="ECO:0000259" key="5">
    <source>
        <dbReference type="PROSITE" id="PS50059"/>
    </source>
</evidence>
<evidence type="ECO:0000256" key="3">
    <source>
        <dbReference type="PROSITE-ProRule" id="PRU00277"/>
    </source>
</evidence>
<organism evidence="6 7">
    <name type="scientific">Costertonia aggregata</name>
    <dbReference type="NCBI Taxonomy" id="343403"/>
    <lineage>
        <taxon>Bacteria</taxon>
        <taxon>Pseudomonadati</taxon>
        <taxon>Bacteroidota</taxon>
        <taxon>Flavobacteriia</taxon>
        <taxon>Flavobacteriales</taxon>
        <taxon>Flavobacteriaceae</taxon>
        <taxon>Costertonia</taxon>
    </lineage>
</organism>
<keyword evidence="3 4" id="KW-0413">Isomerase</keyword>
<reference evidence="6 7" key="1">
    <citation type="journal article" date="2006" name="Int. J. Syst. Evol. Microbiol.">
        <title>Costertonia aggregata gen. nov., sp. nov., a mesophilic marine bacterium of the family Flavobacteriaceae, isolated from a mature biofilm.</title>
        <authorList>
            <person name="Kwon K.K."/>
            <person name="Lee Y.K."/>
            <person name="Lee H.K."/>
        </authorList>
    </citation>
    <scope>NUCLEOTIDE SEQUENCE [LARGE SCALE GENOMIC DNA]</scope>
    <source>
        <strain evidence="6 7">KCCM 42265</strain>
    </source>
</reference>
<dbReference type="InterPro" id="IPR046357">
    <property type="entry name" value="PPIase_dom_sf"/>
</dbReference>
<protein>
    <recommendedName>
        <fullName evidence="4">Peptidyl-prolyl cis-trans isomerase</fullName>
        <ecNumber evidence="4">5.2.1.8</ecNumber>
    </recommendedName>
</protein>
<dbReference type="Proteomes" id="UP000509302">
    <property type="component" value="Chromosome"/>
</dbReference>
<dbReference type="InterPro" id="IPR019869">
    <property type="entry name" value="Motility-assoc_PPIase_GldI"/>
</dbReference>
<comment type="similarity">
    <text evidence="4">Belongs to the FKBP-type PPIase family.</text>
</comment>
<evidence type="ECO:0000256" key="1">
    <source>
        <dbReference type="ARBA" id="ARBA00000971"/>
    </source>
</evidence>
<dbReference type="EMBL" id="CP058595">
    <property type="protein sequence ID" value="QLG44099.1"/>
    <property type="molecule type" value="Genomic_DNA"/>
</dbReference>
<dbReference type="PROSITE" id="PS51257">
    <property type="entry name" value="PROKAR_LIPOPROTEIN"/>
    <property type="match status" value="1"/>
</dbReference>
<sequence length="186" mass="20913">MKKYLFIILLCIGLVSCGGPEPRKPIKVKSGNFYKASAERNKSLLAKEEAYIQKLIAMDSANTYQNSASGSWYHYTQKNKTTDYVPQTDDLVTMTYAVLSLENDTIYSFEDIGIVKYKVDKQELFPGLRNSVKLLKEGETATFLYPSSLAFGYHGDGKKIGTNIPIKSTIKIFKIDKDSVNVQKLN</sequence>
<dbReference type="NCBIfam" id="TIGR03516">
    <property type="entry name" value="ppisom_GldI"/>
    <property type="match status" value="1"/>
</dbReference>
<dbReference type="EC" id="5.2.1.8" evidence="4"/>
<evidence type="ECO:0000313" key="7">
    <source>
        <dbReference type="Proteomes" id="UP000509302"/>
    </source>
</evidence>
<evidence type="ECO:0000313" key="6">
    <source>
        <dbReference type="EMBL" id="QLG44099.1"/>
    </source>
</evidence>
<dbReference type="GO" id="GO:0003755">
    <property type="term" value="F:peptidyl-prolyl cis-trans isomerase activity"/>
    <property type="evidence" value="ECO:0007669"/>
    <property type="project" value="UniProtKB-UniRule"/>
</dbReference>
<dbReference type="PROSITE" id="PS50059">
    <property type="entry name" value="FKBP_PPIASE"/>
    <property type="match status" value="1"/>
</dbReference>
<dbReference type="Gene3D" id="3.10.50.40">
    <property type="match status" value="1"/>
</dbReference>
<dbReference type="KEGG" id="cagg:HYG79_01620"/>
<dbReference type="Pfam" id="PF00254">
    <property type="entry name" value="FKBP_C"/>
    <property type="match status" value="1"/>
</dbReference>
<comment type="catalytic activity">
    <reaction evidence="1 3 4">
        <text>[protein]-peptidylproline (omega=180) = [protein]-peptidylproline (omega=0)</text>
        <dbReference type="Rhea" id="RHEA:16237"/>
        <dbReference type="Rhea" id="RHEA-COMP:10747"/>
        <dbReference type="Rhea" id="RHEA-COMP:10748"/>
        <dbReference type="ChEBI" id="CHEBI:83833"/>
        <dbReference type="ChEBI" id="CHEBI:83834"/>
        <dbReference type="EC" id="5.2.1.8"/>
    </reaction>
</comment>
<accession>A0A7H9AKV8</accession>
<evidence type="ECO:0000256" key="4">
    <source>
        <dbReference type="RuleBase" id="RU003915"/>
    </source>
</evidence>
<proteinExistence type="inferred from homology"/>
<dbReference type="RefSeq" id="WP_179240435.1">
    <property type="nucleotide sequence ID" value="NZ_CP058595.1"/>
</dbReference>
<dbReference type="SUPFAM" id="SSF54534">
    <property type="entry name" value="FKBP-like"/>
    <property type="match status" value="1"/>
</dbReference>
<dbReference type="AlphaFoldDB" id="A0A7H9AKV8"/>
<keyword evidence="7" id="KW-1185">Reference proteome</keyword>